<feature type="region of interest" description="Disordered" evidence="3">
    <location>
        <begin position="265"/>
        <end position="286"/>
    </location>
</feature>
<keyword evidence="7" id="KW-1185">Reference proteome</keyword>
<dbReference type="RefSeq" id="XP_052949683.1">
    <property type="nucleotide sequence ID" value="XM_053087931.1"/>
</dbReference>
<evidence type="ECO:0000313" key="6">
    <source>
        <dbReference type="EMBL" id="KAI9639906.1"/>
    </source>
</evidence>
<feature type="compositionally biased region" description="Polar residues" evidence="3">
    <location>
        <begin position="29"/>
        <end position="39"/>
    </location>
</feature>
<evidence type="ECO:0000256" key="3">
    <source>
        <dbReference type="SAM" id="MobiDB-lite"/>
    </source>
</evidence>
<feature type="region of interest" description="Disordered" evidence="3">
    <location>
        <begin position="148"/>
        <end position="177"/>
    </location>
</feature>
<evidence type="ECO:0000259" key="5">
    <source>
        <dbReference type="PROSITE" id="PS50002"/>
    </source>
</evidence>
<dbReference type="InterPro" id="IPR001452">
    <property type="entry name" value="SH3_domain"/>
</dbReference>
<evidence type="ECO:0000256" key="1">
    <source>
        <dbReference type="ARBA" id="ARBA00022443"/>
    </source>
</evidence>
<feature type="compositionally biased region" description="Polar residues" evidence="3">
    <location>
        <begin position="451"/>
        <end position="463"/>
    </location>
</feature>
<dbReference type="AlphaFoldDB" id="A0AA38HGW0"/>
<sequence length="489" mass="49189">MSIFDPILPDFDPLPTRRPPDDPPIMAQPQPTSAVSAVQTTPAPTSARATTPPVVPTSTPVAATTPPVQATTPPSSSAVVVAPTSSSPVPVVPSSSSAAASSIATTSSAAATTAPTSIAVVTPTATTAPSSSSVQSSSVLTITSTQPRPSLLSSVSASPRSSAAAASGTSESKGGIGGSGLSVGALAGIIIGGLAAIALVAFFVTRSMRKKARTRRTANRSSMFEPWPAPAPVALEDEPYEKSRFDAPSQSYAMQDQSYDPYTNAQQHAYGAGGESQPLAGYPGHPGGGGYPGAELAAGAAGAGAGAGVAAYNYQPEYAGAPGEYPPQGQGQYGGYPPEAGYAAAGMGMGAAGVGAGAAGMGAMNPGTGLTDGMMVRVKVGFVRTLEDELAITPDQQLYLHNQYDDGWSLCEDQNQNRGVVPVSCLEPWTEQPTGSAGDGQHLAPGGQGMPRSNTAESLTGGQRRSSLFLAQNAMAPQPQGQGQGHMRY</sequence>
<keyword evidence="1 2" id="KW-0728">SH3 domain</keyword>
<feature type="compositionally biased region" description="Low complexity" evidence="3">
    <location>
        <begin position="148"/>
        <end position="173"/>
    </location>
</feature>
<feature type="compositionally biased region" description="Low complexity" evidence="3">
    <location>
        <begin position="1"/>
        <end position="14"/>
    </location>
</feature>
<dbReference type="Gene3D" id="2.30.30.40">
    <property type="entry name" value="SH3 Domains"/>
    <property type="match status" value="1"/>
</dbReference>
<evidence type="ECO:0000313" key="7">
    <source>
        <dbReference type="Proteomes" id="UP001164286"/>
    </source>
</evidence>
<feature type="transmembrane region" description="Helical" evidence="4">
    <location>
        <begin position="181"/>
        <end position="205"/>
    </location>
</feature>
<dbReference type="Proteomes" id="UP001164286">
    <property type="component" value="Unassembled WGS sequence"/>
</dbReference>
<evidence type="ECO:0000256" key="4">
    <source>
        <dbReference type="SAM" id="Phobius"/>
    </source>
</evidence>
<dbReference type="SUPFAM" id="SSF50044">
    <property type="entry name" value="SH3-domain"/>
    <property type="match status" value="1"/>
</dbReference>
<accession>A0AA38HGW0</accession>
<feature type="domain" description="SH3" evidence="5">
    <location>
        <begin position="371"/>
        <end position="431"/>
    </location>
</feature>
<keyword evidence="4" id="KW-0812">Transmembrane</keyword>
<proteinExistence type="predicted"/>
<dbReference type="GeneID" id="77727136"/>
<gene>
    <name evidence="6" type="ORF">MKK02DRAFT_29875</name>
</gene>
<comment type="caution">
    <text evidence="6">The sequence shown here is derived from an EMBL/GenBank/DDBJ whole genome shotgun (WGS) entry which is preliminary data.</text>
</comment>
<feature type="region of interest" description="Disordered" evidence="3">
    <location>
        <begin position="430"/>
        <end position="463"/>
    </location>
</feature>
<reference evidence="6" key="1">
    <citation type="journal article" date="2022" name="G3 (Bethesda)">
        <title>High quality genome of the basidiomycete yeast Dioszegia hungarica PDD-24b-2 isolated from cloud water.</title>
        <authorList>
            <person name="Jarrige D."/>
            <person name="Haridas S."/>
            <person name="Bleykasten-Grosshans C."/>
            <person name="Joly M."/>
            <person name="Nadalig T."/>
            <person name="Sancelme M."/>
            <person name="Vuilleumier S."/>
            <person name="Grigoriev I.V."/>
            <person name="Amato P."/>
            <person name="Bringel F."/>
        </authorList>
    </citation>
    <scope>NUCLEOTIDE SEQUENCE</scope>
    <source>
        <strain evidence="6">PDD-24b-2</strain>
    </source>
</reference>
<organism evidence="6 7">
    <name type="scientific">Dioszegia hungarica</name>
    <dbReference type="NCBI Taxonomy" id="4972"/>
    <lineage>
        <taxon>Eukaryota</taxon>
        <taxon>Fungi</taxon>
        <taxon>Dikarya</taxon>
        <taxon>Basidiomycota</taxon>
        <taxon>Agaricomycotina</taxon>
        <taxon>Tremellomycetes</taxon>
        <taxon>Tremellales</taxon>
        <taxon>Bulleribasidiaceae</taxon>
        <taxon>Dioszegia</taxon>
    </lineage>
</organism>
<dbReference type="EMBL" id="JAKWFO010000001">
    <property type="protein sequence ID" value="KAI9639906.1"/>
    <property type="molecule type" value="Genomic_DNA"/>
</dbReference>
<dbReference type="SMART" id="SM00326">
    <property type="entry name" value="SH3"/>
    <property type="match status" value="1"/>
</dbReference>
<dbReference type="PROSITE" id="PS50002">
    <property type="entry name" value="SH3"/>
    <property type="match status" value="1"/>
</dbReference>
<keyword evidence="4" id="KW-1133">Transmembrane helix</keyword>
<feature type="compositionally biased region" description="Low complexity" evidence="3">
    <location>
        <begin position="40"/>
        <end position="95"/>
    </location>
</feature>
<dbReference type="InterPro" id="IPR036028">
    <property type="entry name" value="SH3-like_dom_sf"/>
</dbReference>
<feature type="region of interest" description="Disordered" evidence="3">
    <location>
        <begin position="1"/>
        <end position="95"/>
    </location>
</feature>
<protein>
    <recommendedName>
        <fullName evidence="5">SH3 domain-containing protein</fullName>
    </recommendedName>
</protein>
<evidence type="ECO:0000256" key="2">
    <source>
        <dbReference type="PROSITE-ProRule" id="PRU00192"/>
    </source>
</evidence>
<keyword evidence="4" id="KW-0472">Membrane</keyword>
<name>A0AA38HGW0_9TREE</name>